<feature type="compositionally biased region" description="Basic and acidic residues" evidence="7">
    <location>
        <begin position="598"/>
        <end position="633"/>
    </location>
</feature>
<feature type="compositionally biased region" description="Basic and acidic residues" evidence="7">
    <location>
        <begin position="544"/>
        <end position="586"/>
    </location>
</feature>
<comment type="similarity">
    <text evidence="2">Belongs to the CWC21 family.</text>
</comment>
<feature type="compositionally biased region" description="Basic and acidic residues" evidence="7">
    <location>
        <begin position="495"/>
        <end position="515"/>
    </location>
</feature>
<protein>
    <recommendedName>
        <fullName evidence="8">CWF21 domain-containing protein</fullName>
    </recommendedName>
</protein>
<feature type="region of interest" description="Disordered" evidence="7">
    <location>
        <begin position="147"/>
        <end position="797"/>
    </location>
</feature>
<dbReference type="Pfam" id="PF08312">
    <property type="entry name" value="cwf21"/>
    <property type="match status" value="1"/>
</dbReference>
<evidence type="ECO:0000256" key="1">
    <source>
        <dbReference type="ARBA" id="ARBA00004123"/>
    </source>
</evidence>
<keyword evidence="3" id="KW-0507">mRNA processing</keyword>
<evidence type="ECO:0000259" key="8">
    <source>
        <dbReference type="SMART" id="SM01115"/>
    </source>
</evidence>
<sequence length="797" mass="91294">MYNGIGLQTARGSGTNGYVQCNKFFVKSKIAKVVVDNNKGFAPDQGTAGVTKKPNKDILEHDRKRQIELKVAILEDKLIDQGYTEAEIVEKIEEARRMLEAADAAAADAGSGAGAVVVSEKVSDTQTHQIAARKEKQMETLRAAFGIVDESDEVGNRRRGGSNDDNSEFEEGEIHGHESKDIRMGRELGEDVEFEKVGMDKSDKDFKTNKHGEGGKRLKEQGKNKKKEDNNKRHVRDSSDTDAKRRYDSDSESDSIIDRRNSSSSAKKIMKGLSQDRLKASGFVRKAEGQKKRQDYESSDTDAEGKHGSDSESDSSIEVRRKPSSLQKTKKSISHDTDDCDSDDSNKEHLKRGQVRHDTDDSDSDDSDKEHLKRGRVRHDTNDSVSDDPDKEHPKRGRVRRDSNDSDSDDSHKERLKRGQVRHGDRLLEQRASMKQKHQKRRHGSEPPDVDTDRKYASHSESDLDLEIKRMPRSMKKSRKNLSNDGDDSDFDSDNSNKESRGRVDDKNVKVHESRVSAGNSEYGGSSGRYKTEKMKQLVKKGRHYSEDEFDVKIEKEKLADRERKELSRSHRIRKSDSYVEDDNNRSGRVYLKRSGRFHVECGSESDQETKSKRFVQERSGRDRRQDTIHDDLDPSSEEILDRGPRGRGRESDQTKHNGGRLKDAELEDKSRPNRLRLERNDNVKYGGNHRAEEPKNVSNNEAHGDYIRGSKSRNEEHRSRLDREEEEEHYNRGSRKNDEKKPGDSRKRGREEENEHGSWRHERDRDASKRVRNDDSRSGERRGHESGSRDDHRRQR</sequence>
<keyword evidence="5" id="KW-0508">mRNA splicing</keyword>
<keyword evidence="10" id="KW-1185">Reference proteome</keyword>
<evidence type="ECO:0000313" key="10">
    <source>
        <dbReference type="Proteomes" id="UP001279734"/>
    </source>
</evidence>
<dbReference type="SMART" id="SM01115">
    <property type="entry name" value="cwf21"/>
    <property type="match status" value="1"/>
</dbReference>
<evidence type="ECO:0000256" key="7">
    <source>
        <dbReference type="SAM" id="MobiDB-lite"/>
    </source>
</evidence>
<dbReference type="CDD" id="cd21373">
    <property type="entry name" value="cwf21_SRRM2-like"/>
    <property type="match status" value="1"/>
</dbReference>
<gene>
    <name evidence="9" type="ORF">Nepgr_013645</name>
</gene>
<dbReference type="AlphaFoldDB" id="A0AAD3XPD1"/>
<dbReference type="EMBL" id="BSYO01000011">
    <property type="protein sequence ID" value="GMH11804.1"/>
    <property type="molecule type" value="Genomic_DNA"/>
</dbReference>
<name>A0AAD3XPD1_NEPGR</name>
<dbReference type="GO" id="GO:0005681">
    <property type="term" value="C:spliceosomal complex"/>
    <property type="evidence" value="ECO:0007669"/>
    <property type="project" value="UniProtKB-KW"/>
</dbReference>
<evidence type="ECO:0000256" key="5">
    <source>
        <dbReference type="ARBA" id="ARBA00023187"/>
    </source>
</evidence>
<feature type="compositionally biased region" description="Basic and acidic residues" evidence="7">
    <location>
        <begin position="172"/>
        <end position="249"/>
    </location>
</feature>
<feature type="compositionally biased region" description="Basic and acidic residues" evidence="7">
    <location>
        <begin position="400"/>
        <end position="413"/>
    </location>
</feature>
<evidence type="ECO:0000256" key="4">
    <source>
        <dbReference type="ARBA" id="ARBA00022728"/>
    </source>
</evidence>
<organism evidence="9 10">
    <name type="scientific">Nepenthes gracilis</name>
    <name type="common">Slender pitcher plant</name>
    <dbReference type="NCBI Taxonomy" id="150966"/>
    <lineage>
        <taxon>Eukaryota</taxon>
        <taxon>Viridiplantae</taxon>
        <taxon>Streptophyta</taxon>
        <taxon>Embryophyta</taxon>
        <taxon>Tracheophyta</taxon>
        <taxon>Spermatophyta</taxon>
        <taxon>Magnoliopsida</taxon>
        <taxon>eudicotyledons</taxon>
        <taxon>Gunneridae</taxon>
        <taxon>Pentapetalae</taxon>
        <taxon>Caryophyllales</taxon>
        <taxon>Nepenthaceae</taxon>
        <taxon>Nepenthes</taxon>
    </lineage>
</organism>
<evidence type="ECO:0000256" key="6">
    <source>
        <dbReference type="ARBA" id="ARBA00023242"/>
    </source>
</evidence>
<feature type="compositionally biased region" description="Basic residues" evidence="7">
    <location>
        <begin position="434"/>
        <end position="443"/>
    </location>
</feature>
<keyword evidence="6" id="KW-0539">Nucleus</keyword>
<feature type="domain" description="CWF21" evidence="8">
    <location>
        <begin position="59"/>
        <end position="104"/>
    </location>
</feature>
<feature type="compositionally biased region" description="Basic and acidic residues" evidence="7">
    <location>
        <begin position="703"/>
        <end position="797"/>
    </location>
</feature>
<dbReference type="Proteomes" id="UP001279734">
    <property type="component" value="Unassembled WGS sequence"/>
</dbReference>
<evidence type="ECO:0000256" key="2">
    <source>
        <dbReference type="ARBA" id="ARBA00005954"/>
    </source>
</evidence>
<feature type="compositionally biased region" description="Basic residues" evidence="7">
    <location>
        <begin position="471"/>
        <end position="480"/>
    </location>
</feature>
<comment type="caution">
    <text evidence="9">The sequence shown here is derived from an EMBL/GenBank/DDBJ whole genome shotgun (WGS) entry which is preliminary data.</text>
</comment>
<comment type="subcellular location">
    <subcellularLocation>
        <location evidence="1">Nucleus</location>
    </subcellularLocation>
</comment>
<dbReference type="InterPro" id="IPR013170">
    <property type="entry name" value="mRNA_splic_Cwf21_dom"/>
</dbReference>
<proteinExistence type="inferred from homology"/>
<evidence type="ECO:0000313" key="9">
    <source>
        <dbReference type="EMBL" id="GMH11804.1"/>
    </source>
</evidence>
<dbReference type="PANTHER" id="PTHR36562">
    <property type="entry name" value="SERINE/ARGININE REPETITIVE MATRIX 2"/>
    <property type="match status" value="1"/>
</dbReference>
<feature type="compositionally biased region" description="Basic and acidic residues" evidence="7">
    <location>
        <begin position="640"/>
        <end position="683"/>
    </location>
</feature>
<dbReference type="PANTHER" id="PTHR36562:SF5">
    <property type="entry name" value="SERINE_ARGININE REPETITIVE MATRIX 2"/>
    <property type="match status" value="1"/>
</dbReference>
<feature type="compositionally biased region" description="Basic and acidic residues" evidence="7">
    <location>
        <begin position="378"/>
        <end position="393"/>
    </location>
</feature>
<feature type="compositionally biased region" description="Basic and acidic residues" evidence="7">
    <location>
        <begin position="451"/>
        <end position="470"/>
    </location>
</feature>
<evidence type="ECO:0000256" key="3">
    <source>
        <dbReference type="ARBA" id="ARBA00022664"/>
    </source>
</evidence>
<accession>A0AAD3XPD1</accession>
<dbReference type="GO" id="GO:0008380">
    <property type="term" value="P:RNA splicing"/>
    <property type="evidence" value="ECO:0007669"/>
    <property type="project" value="UniProtKB-KW"/>
</dbReference>
<dbReference type="InterPro" id="IPR051372">
    <property type="entry name" value="CWC21"/>
</dbReference>
<keyword evidence="4" id="KW-0747">Spliceosome</keyword>
<feature type="compositionally biased region" description="Basic and acidic residues" evidence="7">
    <location>
        <begin position="274"/>
        <end position="296"/>
    </location>
</feature>
<reference evidence="9" key="1">
    <citation type="submission" date="2023-05" db="EMBL/GenBank/DDBJ databases">
        <title>Nepenthes gracilis genome sequencing.</title>
        <authorList>
            <person name="Fukushima K."/>
        </authorList>
    </citation>
    <scope>NUCLEOTIDE SEQUENCE</scope>
    <source>
        <strain evidence="9">SING2019-196</strain>
    </source>
</reference>
<dbReference type="GO" id="GO:0006397">
    <property type="term" value="P:mRNA processing"/>
    <property type="evidence" value="ECO:0007669"/>
    <property type="project" value="UniProtKB-KW"/>
</dbReference>